<dbReference type="InParanoid" id="V5FNV3"/>
<reference evidence="2" key="1">
    <citation type="journal article" date="2014" name="Genome Announc.">
        <title>Draft genome sequence of the formaldehyde-resistant fungus Byssochlamys spectabilis No. 5 (anamorph Paecilomyces variotii No. 5) (NBRC109023).</title>
        <authorList>
            <person name="Oka T."/>
            <person name="Ekino K."/>
            <person name="Fukuda K."/>
            <person name="Nomura Y."/>
        </authorList>
    </citation>
    <scope>NUCLEOTIDE SEQUENCE [LARGE SCALE GENOMIC DNA]</scope>
    <source>
        <strain evidence="2">No. 5 / NBRC 109023</strain>
    </source>
</reference>
<dbReference type="AlphaFoldDB" id="V5FNV3"/>
<dbReference type="EMBL" id="BAUL01000314">
    <property type="protein sequence ID" value="GAD99714.1"/>
    <property type="molecule type" value="Genomic_DNA"/>
</dbReference>
<keyword evidence="2" id="KW-1185">Reference proteome</keyword>
<name>V5FNV3_BYSSN</name>
<protein>
    <submittedName>
        <fullName evidence="1">Uncharacterized protein</fullName>
    </submittedName>
</protein>
<sequence length="292" mass="32717">MMPAYECENAVSDAEDGFLSHLPPDTAIFDYNPQCSPDSLLPPISPYDRFVVIKAFPSRVIDELDEQLPGRLDYCSQLQILILKIPSQPHEEAAGKFEAVLSTMASQIGVLRRIYHLGATRVDTEDRKKQADRAWMPVRQGGRFPTVALEVGYSETAAKLEKDISWWLNRSGGRARMGITIDIERASKNIEIKSWVTEPVPQHIYITMHQRQVVDRRCNAQSAPRIAQRVLIQKGGNGLGPTITGDDLIIPFESLLLDKPGPGESDFVFTRDILLHDVAELIWAAIENEEAK</sequence>
<dbReference type="OrthoDB" id="76567at2759"/>
<dbReference type="eggNOG" id="ENOG502T2PH">
    <property type="taxonomic scope" value="Eukaryota"/>
</dbReference>
<evidence type="ECO:0000313" key="2">
    <source>
        <dbReference type="Proteomes" id="UP000018001"/>
    </source>
</evidence>
<accession>V5FNV3</accession>
<evidence type="ECO:0000313" key="1">
    <source>
        <dbReference type="EMBL" id="GAD99714.1"/>
    </source>
</evidence>
<dbReference type="Proteomes" id="UP000018001">
    <property type="component" value="Unassembled WGS sequence"/>
</dbReference>
<gene>
    <name evidence="1" type="ORF">PVAR5_8439</name>
</gene>
<dbReference type="HOGENOM" id="CLU_058490_3_2_1"/>
<comment type="caution">
    <text evidence="1">The sequence shown here is derived from an EMBL/GenBank/DDBJ whole genome shotgun (WGS) entry which is preliminary data.</text>
</comment>
<organism evidence="1 2">
    <name type="scientific">Byssochlamys spectabilis (strain No. 5 / NBRC 109023)</name>
    <name type="common">Paecilomyces variotii</name>
    <dbReference type="NCBI Taxonomy" id="1356009"/>
    <lineage>
        <taxon>Eukaryota</taxon>
        <taxon>Fungi</taxon>
        <taxon>Dikarya</taxon>
        <taxon>Ascomycota</taxon>
        <taxon>Pezizomycotina</taxon>
        <taxon>Eurotiomycetes</taxon>
        <taxon>Eurotiomycetidae</taxon>
        <taxon>Eurotiales</taxon>
        <taxon>Thermoascaceae</taxon>
        <taxon>Paecilomyces</taxon>
    </lineage>
</organism>
<proteinExistence type="predicted"/>